<dbReference type="PANTHER" id="PTHR30302:SF1">
    <property type="entry name" value="HYDROGENASE 2 MATURATION PROTEASE"/>
    <property type="match status" value="1"/>
</dbReference>
<organism evidence="6 7">
    <name type="scientific">Thermopolyspora flexuosa</name>
    <dbReference type="NCBI Taxonomy" id="103836"/>
    <lineage>
        <taxon>Bacteria</taxon>
        <taxon>Bacillati</taxon>
        <taxon>Actinomycetota</taxon>
        <taxon>Actinomycetes</taxon>
        <taxon>Streptosporangiales</taxon>
        <taxon>Streptosporangiaceae</taxon>
        <taxon>Thermopolyspora</taxon>
    </lineage>
</organism>
<comment type="similarity">
    <text evidence="1">Belongs to the peptidase A31 family.</text>
</comment>
<evidence type="ECO:0000256" key="2">
    <source>
        <dbReference type="ARBA" id="ARBA00022670"/>
    </source>
</evidence>
<dbReference type="Proteomes" id="UP000319213">
    <property type="component" value="Unassembled WGS sequence"/>
</dbReference>
<keyword evidence="3" id="KW-0064">Aspartyl protease</keyword>
<dbReference type="InterPro" id="IPR023430">
    <property type="entry name" value="Pept_HybD-like_dom_sf"/>
</dbReference>
<dbReference type="InterPro" id="IPR000671">
    <property type="entry name" value="Peptidase_A31"/>
</dbReference>
<evidence type="ECO:0000256" key="1">
    <source>
        <dbReference type="ARBA" id="ARBA00006814"/>
    </source>
</evidence>
<reference evidence="6 7" key="1">
    <citation type="submission" date="2019-06" db="EMBL/GenBank/DDBJ databases">
        <title>Sequencing the genomes of 1000 actinobacteria strains.</title>
        <authorList>
            <person name="Klenk H.-P."/>
        </authorList>
    </citation>
    <scope>NUCLEOTIDE SEQUENCE [LARGE SCALE GENOMIC DNA]</scope>
    <source>
        <strain evidence="6 7">DSM 43186</strain>
    </source>
</reference>
<dbReference type="RefSeq" id="WP_211350154.1">
    <property type="nucleotide sequence ID" value="NZ_BMPV01000006.1"/>
</dbReference>
<accession>A0A543IUB7</accession>
<dbReference type="AlphaFoldDB" id="A0A543IUB7"/>
<dbReference type="PANTHER" id="PTHR30302">
    <property type="entry name" value="HYDROGENASE 1 MATURATION PROTEASE"/>
    <property type="match status" value="1"/>
</dbReference>
<keyword evidence="7" id="KW-1185">Reference proteome</keyword>
<feature type="compositionally biased region" description="Low complexity" evidence="5">
    <location>
        <begin position="276"/>
        <end position="286"/>
    </location>
</feature>
<feature type="region of interest" description="Disordered" evidence="5">
    <location>
        <begin position="270"/>
        <end position="294"/>
    </location>
</feature>
<dbReference type="GO" id="GO:0008047">
    <property type="term" value="F:enzyme activator activity"/>
    <property type="evidence" value="ECO:0007669"/>
    <property type="project" value="InterPro"/>
</dbReference>
<gene>
    <name evidence="6" type="ORF">FHX40_0835</name>
</gene>
<dbReference type="SUPFAM" id="SSF53163">
    <property type="entry name" value="HybD-like"/>
    <property type="match status" value="1"/>
</dbReference>
<name>A0A543IUB7_9ACTN</name>
<dbReference type="Pfam" id="PF01750">
    <property type="entry name" value="HycI"/>
    <property type="match status" value="1"/>
</dbReference>
<dbReference type="PRINTS" id="PR00446">
    <property type="entry name" value="HYDRGNUPTAKE"/>
</dbReference>
<evidence type="ECO:0000256" key="4">
    <source>
        <dbReference type="ARBA" id="ARBA00022801"/>
    </source>
</evidence>
<dbReference type="Gene3D" id="3.40.50.1450">
    <property type="entry name" value="HybD-like"/>
    <property type="match status" value="1"/>
</dbReference>
<keyword evidence="2 6" id="KW-0645">Protease</keyword>
<sequence length="294" mass="30681">MNPAGDFWALMERRGPRTVVVDGVSVGAGSRVRLRPRGRGDVLDAALAGREAVVERVEQDETGAIQLAVTLVDDPGRDLGEAGLPGHRFFYTPAEVEPLGDAAEAARVLVAGVGNVFLGDDGFGVEVARLLAERPLPAGVDVVDFGIRGMDLVYALHRGYAGVIFVDAAPRGEPPGTLTVLEVDPKAPGEQGVVTVETHGMDPVRVLRLAAELGEVPRRVLVLACEPARVPSGGPDEEVVAELSEPVRAALGRAVDLAVELATGIITEFSGSDGTADAQAARAAEAPEPEFDHI</sequence>
<protein>
    <submittedName>
        <fullName evidence="6">Hydrogenase maturation protease</fullName>
    </submittedName>
</protein>
<evidence type="ECO:0000313" key="6">
    <source>
        <dbReference type="EMBL" id="TQM74171.1"/>
    </source>
</evidence>
<evidence type="ECO:0000256" key="3">
    <source>
        <dbReference type="ARBA" id="ARBA00022750"/>
    </source>
</evidence>
<dbReference type="EMBL" id="VFPQ01000001">
    <property type="protein sequence ID" value="TQM74171.1"/>
    <property type="molecule type" value="Genomic_DNA"/>
</dbReference>
<keyword evidence="4" id="KW-0378">Hydrolase</keyword>
<evidence type="ECO:0000256" key="5">
    <source>
        <dbReference type="SAM" id="MobiDB-lite"/>
    </source>
</evidence>
<comment type="caution">
    <text evidence="6">The sequence shown here is derived from an EMBL/GenBank/DDBJ whole genome shotgun (WGS) entry which is preliminary data.</text>
</comment>
<dbReference type="GO" id="GO:0004190">
    <property type="term" value="F:aspartic-type endopeptidase activity"/>
    <property type="evidence" value="ECO:0007669"/>
    <property type="project" value="UniProtKB-KW"/>
</dbReference>
<evidence type="ECO:0000313" key="7">
    <source>
        <dbReference type="Proteomes" id="UP000319213"/>
    </source>
</evidence>
<proteinExistence type="inferred from homology"/>
<dbReference type="GO" id="GO:0016485">
    <property type="term" value="P:protein processing"/>
    <property type="evidence" value="ECO:0007669"/>
    <property type="project" value="TreeGrafter"/>
</dbReference>
<dbReference type="NCBIfam" id="TIGR00072">
    <property type="entry name" value="hydrog_prot"/>
    <property type="match status" value="1"/>
</dbReference>